<organism evidence="1">
    <name type="scientific">marine metagenome</name>
    <dbReference type="NCBI Taxonomy" id="408172"/>
    <lineage>
        <taxon>unclassified sequences</taxon>
        <taxon>metagenomes</taxon>
        <taxon>ecological metagenomes</taxon>
    </lineage>
</organism>
<accession>A0A382VDU7</accession>
<gene>
    <name evidence="1" type="ORF">METZ01_LOCUS397550</name>
</gene>
<proteinExistence type="predicted"/>
<protein>
    <submittedName>
        <fullName evidence="1">Uncharacterized protein</fullName>
    </submittedName>
</protein>
<reference evidence="1" key="1">
    <citation type="submission" date="2018-05" db="EMBL/GenBank/DDBJ databases">
        <authorList>
            <person name="Lanie J.A."/>
            <person name="Ng W.-L."/>
            <person name="Kazmierczak K.M."/>
            <person name="Andrzejewski T.M."/>
            <person name="Davidsen T.M."/>
            <person name="Wayne K.J."/>
            <person name="Tettelin H."/>
            <person name="Glass J.I."/>
            <person name="Rusch D."/>
            <person name="Podicherti R."/>
            <person name="Tsui H.-C.T."/>
            <person name="Winkler M.E."/>
        </authorList>
    </citation>
    <scope>NUCLEOTIDE SEQUENCE</scope>
</reference>
<feature type="non-terminal residue" evidence="1">
    <location>
        <position position="126"/>
    </location>
</feature>
<evidence type="ECO:0000313" key="1">
    <source>
        <dbReference type="EMBL" id="SVD44696.1"/>
    </source>
</evidence>
<dbReference type="AlphaFoldDB" id="A0A382VDU7"/>
<dbReference type="EMBL" id="UINC01151216">
    <property type="protein sequence ID" value="SVD44696.1"/>
    <property type="molecule type" value="Genomic_DNA"/>
</dbReference>
<sequence length="126" mass="14870">MAMSTDANLLEYLPEILNYGIDEFTDYHSKARTDIIRRLRKGWWVKSGWSNEMDDTLLDETQFTKCASYLVLSEYALPQLTKWNAEGEEDRFQVMMKHYSHKYEEEFNAILYDGVRYDADDDGTVT</sequence>
<name>A0A382VDU7_9ZZZZ</name>